<dbReference type="EMBL" id="KN838656">
    <property type="protein sequence ID" value="KIJ98995.1"/>
    <property type="molecule type" value="Genomic_DNA"/>
</dbReference>
<name>A0A0C9X1Q9_9AGAR</name>
<proteinExistence type="predicted"/>
<dbReference type="OrthoDB" id="2019666at2759"/>
<dbReference type="AlphaFoldDB" id="A0A0C9X1Q9"/>
<evidence type="ECO:0000313" key="1">
    <source>
        <dbReference type="EMBL" id="KIJ98995.1"/>
    </source>
</evidence>
<reference evidence="1 2" key="1">
    <citation type="submission" date="2014-04" db="EMBL/GenBank/DDBJ databases">
        <authorList>
            <consortium name="DOE Joint Genome Institute"/>
            <person name="Kuo A."/>
            <person name="Kohler A."/>
            <person name="Nagy L.G."/>
            <person name="Floudas D."/>
            <person name="Copeland A."/>
            <person name="Barry K.W."/>
            <person name="Cichocki N."/>
            <person name="Veneault-Fourrey C."/>
            <person name="LaButti K."/>
            <person name="Lindquist E.A."/>
            <person name="Lipzen A."/>
            <person name="Lundell T."/>
            <person name="Morin E."/>
            <person name="Murat C."/>
            <person name="Sun H."/>
            <person name="Tunlid A."/>
            <person name="Henrissat B."/>
            <person name="Grigoriev I.V."/>
            <person name="Hibbett D.S."/>
            <person name="Martin F."/>
            <person name="Nordberg H.P."/>
            <person name="Cantor M.N."/>
            <person name="Hua S.X."/>
        </authorList>
    </citation>
    <scope>NUCLEOTIDE SEQUENCE [LARGE SCALE GENOMIC DNA]</scope>
    <source>
        <strain evidence="1 2">LaAM-08-1</strain>
    </source>
</reference>
<protein>
    <recommendedName>
        <fullName evidence="3">N-acetyltransferase domain-containing protein</fullName>
    </recommendedName>
</protein>
<organism evidence="1 2">
    <name type="scientific">Laccaria amethystina LaAM-08-1</name>
    <dbReference type="NCBI Taxonomy" id="1095629"/>
    <lineage>
        <taxon>Eukaryota</taxon>
        <taxon>Fungi</taxon>
        <taxon>Dikarya</taxon>
        <taxon>Basidiomycota</taxon>
        <taxon>Agaricomycotina</taxon>
        <taxon>Agaricomycetes</taxon>
        <taxon>Agaricomycetidae</taxon>
        <taxon>Agaricales</taxon>
        <taxon>Agaricineae</taxon>
        <taxon>Hydnangiaceae</taxon>
        <taxon>Laccaria</taxon>
    </lineage>
</organism>
<dbReference type="STRING" id="1095629.A0A0C9X1Q9"/>
<dbReference type="Proteomes" id="UP000054477">
    <property type="component" value="Unassembled WGS sequence"/>
</dbReference>
<dbReference type="HOGENOM" id="CLU_056576_0_0_1"/>
<keyword evidence="2" id="KW-1185">Reference proteome</keyword>
<sequence>MSNVAAPTQPVTPPSHPIILPSSPSSASLLYFAYGGKEIDDALLDRCARLFGENYGIWGTNPTATKGPKVGSRVKMSGARLRKQCVAVPDSTVLVVCYQPTQAHHESDGLELVGHAFATVWDYDNGKVGWVTQLVVRVNARKRYIATSLLQMLKQSSLFCGITALSLVSSHPAACHALSKYTDISISSLDLTFCQCNAKSILAVSPVAYVKDMELRGSLFEDGCTTGAVSCVFTNFYVNHNEPLEALAAYKAGGRWVLGELLEGHEFLIILPVQKPVALPDVFQ</sequence>
<gene>
    <name evidence="1" type="ORF">K443DRAFT_680288</name>
</gene>
<evidence type="ECO:0008006" key="3">
    <source>
        <dbReference type="Google" id="ProtNLM"/>
    </source>
</evidence>
<evidence type="ECO:0000313" key="2">
    <source>
        <dbReference type="Proteomes" id="UP000054477"/>
    </source>
</evidence>
<accession>A0A0C9X1Q9</accession>
<reference evidence="2" key="2">
    <citation type="submission" date="2015-01" db="EMBL/GenBank/DDBJ databases">
        <title>Evolutionary Origins and Diversification of the Mycorrhizal Mutualists.</title>
        <authorList>
            <consortium name="DOE Joint Genome Institute"/>
            <consortium name="Mycorrhizal Genomics Consortium"/>
            <person name="Kohler A."/>
            <person name="Kuo A."/>
            <person name="Nagy L.G."/>
            <person name="Floudas D."/>
            <person name="Copeland A."/>
            <person name="Barry K.W."/>
            <person name="Cichocki N."/>
            <person name="Veneault-Fourrey C."/>
            <person name="LaButti K."/>
            <person name="Lindquist E.A."/>
            <person name="Lipzen A."/>
            <person name="Lundell T."/>
            <person name="Morin E."/>
            <person name="Murat C."/>
            <person name="Riley R."/>
            <person name="Ohm R."/>
            <person name="Sun H."/>
            <person name="Tunlid A."/>
            <person name="Henrissat B."/>
            <person name="Grigoriev I.V."/>
            <person name="Hibbett D.S."/>
            <person name="Martin F."/>
        </authorList>
    </citation>
    <scope>NUCLEOTIDE SEQUENCE [LARGE SCALE GENOMIC DNA]</scope>
    <source>
        <strain evidence="2">LaAM-08-1</strain>
    </source>
</reference>